<sequence>MERACMKRRRVLATLGTGLAGVAGCLSESPSTPDEASETPTDDERTDQRTPSQTHTKVAVEDVVVRKAITYDSSMGSGGVLTGEDRQYVVGSVRGVEDVHDLAYTFETADSAWDQGLPDTVGARNHAVAGHERPYVAFTVPSRLSASNPRIRRSDGTEWPVPADARDTLAAPAPQFELDSLTVPDSVSQGEQLSVSLTATNVSETDGRFLAAVYWPTKGIADDDESHVVDRSVAAGERVSATLDVDTAYTAMEDGPVTLSVTGHVAAEREVQVRDASTPT</sequence>
<proteinExistence type="predicted"/>
<evidence type="ECO:0000256" key="1">
    <source>
        <dbReference type="SAM" id="MobiDB-lite"/>
    </source>
</evidence>
<feature type="region of interest" description="Disordered" evidence="1">
    <location>
        <begin position="22"/>
        <end position="56"/>
    </location>
</feature>
<evidence type="ECO:0000313" key="2">
    <source>
        <dbReference type="EMBL" id="GGN90397.1"/>
    </source>
</evidence>
<protein>
    <submittedName>
        <fullName evidence="2">Uncharacterized protein</fullName>
    </submittedName>
</protein>
<dbReference type="EMBL" id="BMOU01000001">
    <property type="protein sequence ID" value="GGN90397.1"/>
    <property type="molecule type" value="Genomic_DNA"/>
</dbReference>
<name>A0A830GKN1_9EURY</name>
<accession>A0A830GKN1</accession>
<organism evidence="2 3">
    <name type="scientific">Haloarcula pellucida</name>
    <dbReference type="NCBI Taxonomy" id="1427151"/>
    <lineage>
        <taxon>Archaea</taxon>
        <taxon>Methanobacteriati</taxon>
        <taxon>Methanobacteriota</taxon>
        <taxon>Stenosarchaea group</taxon>
        <taxon>Halobacteria</taxon>
        <taxon>Halobacteriales</taxon>
        <taxon>Haloarculaceae</taxon>
        <taxon>Haloarcula</taxon>
    </lineage>
</organism>
<reference evidence="2" key="2">
    <citation type="submission" date="2020-09" db="EMBL/GenBank/DDBJ databases">
        <authorList>
            <person name="Sun Q."/>
            <person name="Ohkuma M."/>
        </authorList>
    </citation>
    <scope>NUCLEOTIDE SEQUENCE</scope>
    <source>
        <strain evidence="2">JCM 17820</strain>
    </source>
</reference>
<comment type="caution">
    <text evidence="2">The sequence shown here is derived from an EMBL/GenBank/DDBJ whole genome shotgun (WGS) entry which is preliminary data.</text>
</comment>
<reference evidence="2" key="1">
    <citation type="journal article" date="2014" name="Int. J. Syst. Evol. Microbiol.">
        <title>Complete genome sequence of Corynebacterium casei LMG S-19264T (=DSM 44701T), isolated from a smear-ripened cheese.</title>
        <authorList>
            <consortium name="US DOE Joint Genome Institute (JGI-PGF)"/>
            <person name="Walter F."/>
            <person name="Albersmeier A."/>
            <person name="Kalinowski J."/>
            <person name="Ruckert C."/>
        </authorList>
    </citation>
    <scope>NUCLEOTIDE SEQUENCE</scope>
    <source>
        <strain evidence="2">JCM 17820</strain>
    </source>
</reference>
<keyword evidence="3" id="KW-1185">Reference proteome</keyword>
<evidence type="ECO:0000313" key="3">
    <source>
        <dbReference type="Proteomes" id="UP000605784"/>
    </source>
</evidence>
<dbReference type="AlphaFoldDB" id="A0A830GKN1"/>
<dbReference type="Proteomes" id="UP000605784">
    <property type="component" value="Unassembled WGS sequence"/>
</dbReference>
<gene>
    <name evidence="2" type="ORF">GCM10009030_12330</name>
</gene>
<dbReference type="PROSITE" id="PS51257">
    <property type="entry name" value="PROKAR_LIPOPROTEIN"/>
    <property type="match status" value="1"/>
</dbReference>